<dbReference type="InterPro" id="IPR007492">
    <property type="entry name" value="LytTR_DNA-bd_dom"/>
</dbReference>
<name>A0AAW6F1K9_PARDI</name>
<reference evidence="2" key="1">
    <citation type="submission" date="2023-01" db="EMBL/GenBank/DDBJ databases">
        <title>Human gut microbiome strain richness.</title>
        <authorList>
            <person name="Chen-Liaw A."/>
        </authorList>
    </citation>
    <scope>NUCLEOTIDE SEQUENCE</scope>
    <source>
        <strain evidence="2">D35st1_E5_D35t1_190705</strain>
    </source>
</reference>
<dbReference type="PROSITE" id="PS50930">
    <property type="entry name" value="HTH_LYTTR"/>
    <property type="match status" value="1"/>
</dbReference>
<dbReference type="PANTHER" id="PTHR37299:SF1">
    <property type="entry name" value="STAGE 0 SPORULATION PROTEIN A HOMOLOG"/>
    <property type="match status" value="1"/>
</dbReference>
<dbReference type="GO" id="GO:0003677">
    <property type="term" value="F:DNA binding"/>
    <property type="evidence" value="ECO:0007669"/>
    <property type="project" value="UniProtKB-KW"/>
</dbReference>
<protein>
    <submittedName>
        <fullName evidence="2">LytTR family DNA-binding domain-containing protein</fullName>
    </submittedName>
</protein>
<dbReference type="Proteomes" id="UP001211522">
    <property type="component" value="Unassembled WGS sequence"/>
</dbReference>
<dbReference type="GO" id="GO:0000156">
    <property type="term" value="F:phosphorelay response regulator activity"/>
    <property type="evidence" value="ECO:0007669"/>
    <property type="project" value="InterPro"/>
</dbReference>
<proteinExistence type="predicted"/>
<evidence type="ECO:0000259" key="1">
    <source>
        <dbReference type="PROSITE" id="PS50930"/>
    </source>
</evidence>
<dbReference type="Pfam" id="PF04397">
    <property type="entry name" value="LytTR"/>
    <property type="match status" value="1"/>
</dbReference>
<dbReference type="RefSeq" id="WP_259013256.1">
    <property type="nucleotide sequence ID" value="NZ_JANUTI010000003.1"/>
</dbReference>
<organism evidence="2 3">
    <name type="scientific">Parabacteroides distasonis</name>
    <dbReference type="NCBI Taxonomy" id="823"/>
    <lineage>
        <taxon>Bacteria</taxon>
        <taxon>Pseudomonadati</taxon>
        <taxon>Bacteroidota</taxon>
        <taxon>Bacteroidia</taxon>
        <taxon>Bacteroidales</taxon>
        <taxon>Tannerellaceae</taxon>
        <taxon>Parabacteroides</taxon>
    </lineage>
</organism>
<gene>
    <name evidence="2" type="ORF">PN612_01135</name>
</gene>
<sequence length="131" mass="15230">MNKLLSERNIQEEKGGDAITLSGDTKESICVLPDNIMYMESSGNYVDVCYREEGNMKHKLLRSTIKQMDEMMEKYGCFVRCHRAYIVNVNKIMNINGNAQGYRLNLEDTQQEIPVSRTYLKDFKSFLNKEN</sequence>
<feature type="domain" description="HTH LytTR-type" evidence="1">
    <location>
        <begin position="21"/>
        <end position="129"/>
    </location>
</feature>
<dbReference type="EMBL" id="JAQMPX010000004">
    <property type="protein sequence ID" value="MDB9137110.1"/>
    <property type="molecule type" value="Genomic_DNA"/>
</dbReference>
<accession>A0AAW6F1K9</accession>
<dbReference type="PANTHER" id="PTHR37299">
    <property type="entry name" value="TRANSCRIPTIONAL REGULATOR-RELATED"/>
    <property type="match status" value="1"/>
</dbReference>
<dbReference type="SMART" id="SM00850">
    <property type="entry name" value="LytTR"/>
    <property type="match status" value="1"/>
</dbReference>
<keyword evidence="2" id="KW-0238">DNA-binding</keyword>
<evidence type="ECO:0000313" key="2">
    <source>
        <dbReference type="EMBL" id="MDB9137110.1"/>
    </source>
</evidence>
<dbReference type="Gene3D" id="2.40.50.1020">
    <property type="entry name" value="LytTr DNA-binding domain"/>
    <property type="match status" value="1"/>
</dbReference>
<evidence type="ECO:0000313" key="3">
    <source>
        <dbReference type="Proteomes" id="UP001211522"/>
    </source>
</evidence>
<comment type="caution">
    <text evidence="2">The sequence shown here is derived from an EMBL/GenBank/DDBJ whole genome shotgun (WGS) entry which is preliminary data.</text>
</comment>
<dbReference type="InterPro" id="IPR046947">
    <property type="entry name" value="LytR-like"/>
</dbReference>
<dbReference type="AlphaFoldDB" id="A0AAW6F1K9"/>